<dbReference type="OMA" id="RKYSYHI"/>
<dbReference type="EMBL" id="KK113672">
    <property type="protein sequence ID" value="KFM60775.1"/>
    <property type="molecule type" value="Genomic_DNA"/>
</dbReference>
<dbReference type="Gene3D" id="3.30.70.660">
    <property type="entry name" value="Pseudouridine synthase I, catalytic domain, C-terminal subdomain"/>
    <property type="match status" value="1"/>
</dbReference>
<dbReference type="AlphaFoldDB" id="A0A087T6N6"/>
<keyword evidence="3 6" id="KW-0413">Isomerase</keyword>
<accession>A0A087T6N6</accession>
<name>A0A087T6N6_STEMI</name>
<evidence type="ECO:0000256" key="6">
    <source>
        <dbReference type="RuleBase" id="RU003792"/>
    </source>
</evidence>
<keyword evidence="2 6" id="KW-0819">tRNA processing</keyword>
<dbReference type="HAMAP" id="MF_00171">
    <property type="entry name" value="TruA"/>
    <property type="match status" value="1"/>
</dbReference>
<gene>
    <name evidence="8" type="ORF">X975_23608</name>
</gene>
<dbReference type="InterPro" id="IPR020097">
    <property type="entry name" value="PsdUridine_synth_TruA_a/b_dom"/>
</dbReference>
<dbReference type="InterPro" id="IPR020095">
    <property type="entry name" value="PsdUridine_synth_TruA_C"/>
</dbReference>
<dbReference type="GO" id="GO:0003723">
    <property type="term" value="F:RNA binding"/>
    <property type="evidence" value="ECO:0007669"/>
    <property type="project" value="InterPro"/>
</dbReference>
<dbReference type="InterPro" id="IPR001406">
    <property type="entry name" value="PsdUridine_synth_TruA"/>
</dbReference>
<dbReference type="GO" id="GO:0160147">
    <property type="term" value="F:tRNA pseudouridine(38-40) synthase activity"/>
    <property type="evidence" value="ECO:0007669"/>
    <property type="project" value="UniProtKB-EC"/>
</dbReference>
<dbReference type="PIRSF" id="PIRSF001430">
    <property type="entry name" value="tRNA_psdUrid_synth"/>
    <property type="match status" value="1"/>
</dbReference>
<dbReference type="Gene3D" id="3.30.70.580">
    <property type="entry name" value="Pseudouridine synthase I, catalytic domain, N-terminal subdomain"/>
    <property type="match status" value="1"/>
</dbReference>
<evidence type="ECO:0000256" key="1">
    <source>
        <dbReference type="ARBA" id="ARBA00009375"/>
    </source>
</evidence>
<reference evidence="8 9" key="1">
    <citation type="submission" date="2013-11" db="EMBL/GenBank/DDBJ databases">
        <title>Genome sequencing of Stegodyphus mimosarum.</title>
        <authorList>
            <person name="Bechsgaard J."/>
        </authorList>
    </citation>
    <scope>NUCLEOTIDE SEQUENCE [LARGE SCALE GENOMIC DNA]</scope>
</reference>
<proteinExistence type="inferred from homology"/>
<feature type="active site" description="Nucleophile" evidence="4">
    <location>
        <position position="55"/>
    </location>
</feature>
<protein>
    <recommendedName>
        <fullName evidence="6">tRNA pseudouridine synthase</fullName>
        <ecNumber evidence="6">5.4.99.12</ecNumber>
    </recommendedName>
</protein>
<feature type="binding site" evidence="5">
    <location>
        <position position="121"/>
    </location>
    <ligand>
        <name>substrate</name>
    </ligand>
</feature>
<dbReference type="SUPFAM" id="SSF55120">
    <property type="entry name" value="Pseudouridine synthase"/>
    <property type="match status" value="1"/>
</dbReference>
<dbReference type="OrthoDB" id="10252009at2759"/>
<sequence>MVRYLFRISYIGTKYRGSSKQPACPNETIQGVMENALQSLNLQNVPLTSFASRTDKGVHALMNTFHAELVHSISGEVFQPHFVTRHLNSYLKENNHEILVAKTCVVPDTFHARHDAKWRSYIYRLAVLKPEIKAKFSLNGSYEEYLPVSEVNRCHVIPSELNTNVVQDVTGLFCGAHNFTTFTNRTKQEPWRDTNRVIDECKFYESSNHRLLDDVRYSNIHMWEFYIKSRAFLYHQIRKLVGTALSAGFGLLSITDVEFMLKKPNPNGWRKSTLVPSCGLYLSNVAYNREGFVYHSALEEKEEETFH</sequence>
<evidence type="ECO:0000256" key="4">
    <source>
        <dbReference type="PIRSR" id="PIRSR001430-1"/>
    </source>
</evidence>
<comment type="catalytic activity">
    <reaction evidence="6">
        <text>uridine(38/39/40) in tRNA = pseudouridine(38/39/40) in tRNA</text>
        <dbReference type="Rhea" id="RHEA:22376"/>
        <dbReference type="Rhea" id="RHEA-COMP:10085"/>
        <dbReference type="Rhea" id="RHEA-COMP:10087"/>
        <dbReference type="ChEBI" id="CHEBI:65314"/>
        <dbReference type="ChEBI" id="CHEBI:65315"/>
        <dbReference type="EC" id="5.4.99.12"/>
    </reaction>
</comment>
<feature type="domain" description="Pseudouridine synthase I TruA alpha/beta" evidence="7">
    <location>
        <begin position="172"/>
        <end position="288"/>
    </location>
</feature>
<organism evidence="8 9">
    <name type="scientific">Stegodyphus mimosarum</name>
    <name type="common">African social velvet spider</name>
    <dbReference type="NCBI Taxonomy" id="407821"/>
    <lineage>
        <taxon>Eukaryota</taxon>
        <taxon>Metazoa</taxon>
        <taxon>Ecdysozoa</taxon>
        <taxon>Arthropoda</taxon>
        <taxon>Chelicerata</taxon>
        <taxon>Arachnida</taxon>
        <taxon>Araneae</taxon>
        <taxon>Araneomorphae</taxon>
        <taxon>Entelegynae</taxon>
        <taxon>Eresoidea</taxon>
        <taxon>Eresidae</taxon>
        <taxon>Stegodyphus</taxon>
    </lineage>
</organism>
<evidence type="ECO:0000313" key="9">
    <source>
        <dbReference type="Proteomes" id="UP000054359"/>
    </source>
</evidence>
<evidence type="ECO:0000256" key="3">
    <source>
        <dbReference type="ARBA" id="ARBA00023235"/>
    </source>
</evidence>
<dbReference type="Pfam" id="PF01416">
    <property type="entry name" value="PseudoU_synth_1"/>
    <property type="match status" value="1"/>
</dbReference>
<dbReference type="EC" id="5.4.99.12" evidence="6"/>
<keyword evidence="9" id="KW-1185">Reference proteome</keyword>
<dbReference type="STRING" id="407821.A0A087T6N6"/>
<comment type="similarity">
    <text evidence="1 6">Belongs to the tRNA pseudouridine synthase TruA family.</text>
</comment>
<dbReference type="PANTHER" id="PTHR11142:SF0">
    <property type="entry name" value="TRNA PSEUDOURIDINE SYNTHASE-LIKE 1"/>
    <property type="match status" value="1"/>
</dbReference>
<dbReference type="PANTHER" id="PTHR11142">
    <property type="entry name" value="PSEUDOURIDYLATE SYNTHASE"/>
    <property type="match status" value="1"/>
</dbReference>
<evidence type="ECO:0000313" key="8">
    <source>
        <dbReference type="EMBL" id="KFM60775.1"/>
    </source>
</evidence>
<evidence type="ECO:0000256" key="2">
    <source>
        <dbReference type="ARBA" id="ARBA00022694"/>
    </source>
</evidence>
<evidence type="ECO:0000259" key="7">
    <source>
        <dbReference type="Pfam" id="PF01416"/>
    </source>
</evidence>
<dbReference type="InterPro" id="IPR020103">
    <property type="entry name" value="PsdUridine_synth_cat_dom_sf"/>
</dbReference>
<dbReference type="InterPro" id="IPR020094">
    <property type="entry name" value="TruA/RsuA/RluB/E/F_N"/>
</dbReference>
<dbReference type="GO" id="GO:0031119">
    <property type="term" value="P:tRNA pseudouridine synthesis"/>
    <property type="evidence" value="ECO:0007669"/>
    <property type="project" value="TreeGrafter"/>
</dbReference>
<dbReference type="Proteomes" id="UP000054359">
    <property type="component" value="Unassembled WGS sequence"/>
</dbReference>
<feature type="non-terminal residue" evidence="8">
    <location>
        <position position="307"/>
    </location>
</feature>
<evidence type="ECO:0000256" key="5">
    <source>
        <dbReference type="PIRSR" id="PIRSR001430-2"/>
    </source>
</evidence>